<dbReference type="InParanoid" id="A0A0D2U0N6"/>
<organism evidence="2 3">
    <name type="scientific">Capsaspora owczarzaki (strain ATCC 30864)</name>
    <dbReference type="NCBI Taxonomy" id="595528"/>
    <lineage>
        <taxon>Eukaryota</taxon>
        <taxon>Filasterea</taxon>
        <taxon>Capsaspora</taxon>
    </lineage>
</organism>
<dbReference type="EMBL" id="KE346360">
    <property type="protein sequence ID" value="KJE88806.1"/>
    <property type="molecule type" value="Genomic_DNA"/>
</dbReference>
<dbReference type="AlphaFoldDB" id="A0A0D2U0N6"/>
<feature type="compositionally biased region" description="Basic residues" evidence="1">
    <location>
        <begin position="129"/>
        <end position="147"/>
    </location>
</feature>
<reference evidence="3" key="1">
    <citation type="submission" date="2011-02" db="EMBL/GenBank/DDBJ databases">
        <title>The Genome Sequence of Capsaspora owczarzaki ATCC 30864.</title>
        <authorList>
            <person name="Russ C."/>
            <person name="Cuomo C."/>
            <person name="Burger G."/>
            <person name="Gray M.W."/>
            <person name="Holland P.W.H."/>
            <person name="King N."/>
            <person name="Lang F.B.F."/>
            <person name="Roger A.J."/>
            <person name="Ruiz-Trillo I."/>
            <person name="Young S.K."/>
            <person name="Zeng Q."/>
            <person name="Gargeya S."/>
            <person name="Alvarado L."/>
            <person name="Berlin A."/>
            <person name="Chapman S.B."/>
            <person name="Chen Z."/>
            <person name="Freedman E."/>
            <person name="Gellesch M."/>
            <person name="Goldberg J."/>
            <person name="Griggs A."/>
            <person name="Gujja S."/>
            <person name="Heilman E."/>
            <person name="Heiman D."/>
            <person name="Howarth C."/>
            <person name="Mehta T."/>
            <person name="Neiman D."/>
            <person name="Pearson M."/>
            <person name="Roberts A."/>
            <person name="Saif S."/>
            <person name="Shea T."/>
            <person name="Shenoy N."/>
            <person name="Sisk P."/>
            <person name="Stolte C."/>
            <person name="Sykes S."/>
            <person name="White J."/>
            <person name="Yandava C."/>
            <person name="Haas B."/>
            <person name="Nusbaum C."/>
            <person name="Birren B."/>
        </authorList>
    </citation>
    <scope>NUCLEOTIDE SEQUENCE</scope>
    <source>
        <strain evidence="3">ATCC 30864</strain>
    </source>
</reference>
<evidence type="ECO:0000313" key="2">
    <source>
        <dbReference type="EMBL" id="KJE88806.1"/>
    </source>
</evidence>
<feature type="compositionally biased region" description="Basic residues" evidence="1">
    <location>
        <begin position="80"/>
        <end position="90"/>
    </location>
</feature>
<dbReference type="Proteomes" id="UP000008743">
    <property type="component" value="Unassembled WGS sequence"/>
</dbReference>
<keyword evidence="3" id="KW-1185">Reference proteome</keyword>
<proteinExistence type="predicted"/>
<feature type="region of interest" description="Disordered" evidence="1">
    <location>
        <begin position="80"/>
        <end position="147"/>
    </location>
</feature>
<evidence type="ECO:0000256" key="1">
    <source>
        <dbReference type="SAM" id="MobiDB-lite"/>
    </source>
</evidence>
<name>A0A0D2U0N6_CAPO3</name>
<accession>A0A0D2U0N6</accession>
<protein>
    <submittedName>
        <fullName evidence="2">Uncharacterized protein</fullName>
    </submittedName>
</protein>
<evidence type="ECO:0000313" key="3">
    <source>
        <dbReference type="Proteomes" id="UP000008743"/>
    </source>
</evidence>
<sequence>MSQKKEDSTGWMRHGTLECSQRCEWCQNCCRPQRRRCLIHQRTPKHRSSSHQQSSWFRQSGLRVQTLAQHWWVHRRLGHCRQRRGRRKGTKTSTLETLGARAEEGRRGPPRQSSASLVKAAQPVARAPTKARHSRSQSRLHRRARHR</sequence>
<gene>
    <name evidence="2" type="ORF">CAOG_009303</name>
</gene>